<dbReference type="PANTHER" id="PTHR48059:SF30">
    <property type="entry name" value="OS06G0587000 PROTEIN"/>
    <property type="match status" value="1"/>
</dbReference>
<proteinExistence type="predicted"/>
<feature type="region of interest" description="Disordered" evidence="2">
    <location>
        <begin position="201"/>
        <end position="226"/>
    </location>
</feature>
<sequence>MCSLKLSHNQLSGPLPKFGEWMYIETLHLDHNQFSGHLPTDNRYRRSLKSVNFSYNQLSGPISEFISSRVFTESLNLSNNSFSGTLPRWSRHSLQEISTLDLSSNQLSGLIPEEFLLSCQVKNNKERFIKKVDSQRNVFELALRNADTLYLAYNAIELQAKTFDFLSNETMHGNPNASAYSAYNCTPVCRGSLAIENLLDRDSSDSESKDSDFIPESSPQSEDSQEYVLEMPECQALDFQQTFLWSRDTSADTPLLSGKCIESVFEQICLHDHGDAKERAEQSWVLNIEDHFSMSGFSQQDQGEVRRIWSNRRSMFPD</sequence>
<dbReference type="PROSITE" id="PS51450">
    <property type="entry name" value="LRR"/>
    <property type="match status" value="1"/>
</dbReference>
<feature type="compositionally biased region" description="Basic and acidic residues" evidence="2">
    <location>
        <begin position="201"/>
        <end position="212"/>
    </location>
</feature>
<dbReference type="AlphaFoldDB" id="A0A507DGM0"/>
<dbReference type="Pfam" id="PF00560">
    <property type="entry name" value="LRR_1"/>
    <property type="match status" value="3"/>
</dbReference>
<dbReference type="EMBL" id="QEAP01001188">
    <property type="protein sequence ID" value="TPX50038.1"/>
    <property type="molecule type" value="Genomic_DNA"/>
</dbReference>
<organism evidence="3 4">
    <name type="scientific">Chytriomyces confervae</name>
    <dbReference type="NCBI Taxonomy" id="246404"/>
    <lineage>
        <taxon>Eukaryota</taxon>
        <taxon>Fungi</taxon>
        <taxon>Fungi incertae sedis</taxon>
        <taxon>Chytridiomycota</taxon>
        <taxon>Chytridiomycota incertae sedis</taxon>
        <taxon>Chytridiomycetes</taxon>
        <taxon>Chytridiales</taxon>
        <taxon>Chytriomycetaceae</taxon>
        <taxon>Chytriomyces</taxon>
    </lineage>
</organism>
<name>A0A507DGM0_9FUNG</name>
<evidence type="ECO:0000256" key="1">
    <source>
        <dbReference type="ARBA" id="ARBA00004196"/>
    </source>
</evidence>
<evidence type="ECO:0000256" key="2">
    <source>
        <dbReference type="SAM" id="MobiDB-lite"/>
    </source>
</evidence>
<accession>A0A507DGM0</accession>
<dbReference type="InterPro" id="IPR032675">
    <property type="entry name" value="LRR_dom_sf"/>
</dbReference>
<dbReference type="SUPFAM" id="SSF52058">
    <property type="entry name" value="L domain-like"/>
    <property type="match status" value="1"/>
</dbReference>
<keyword evidence="4" id="KW-1185">Reference proteome</keyword>
<protein>
    <submittedName>
        <fullName evidence="3">Uncharacterized protein</fullName>
    </submittedName>
</protein>
<dbReference type="InterPro" id="IPR051848">
    <property type="entry name" value="PGIP"/>
</dbReference>
<dbReference type="PANTHER" id="PTHR48059">
    <property type="entry name" value="POLYGALACTURONASE INHIBITOR 1"/>
    <property type="match status" value="1"/>
</dbReference>
<comment type="caution">
    <text evidence="3">The sequence shown here is derived from an EMBL/GenBank/DDBJ whole genome shotgun (WGS) entry which is preliminary data.</text>
</comment>
<comment type="subcellular location">
    <subcellularLocation>
        <location evidence="1">Cell envelope</location>
    </subcellularLocation>
</comment>
<dbReference type="InterPro" id="IPR001611">
    <property type="entry name" value="Leu-rich_rpt"/>
</dbReference>
<evidence type="ECO:0000313" key="3">
    <source>
        <dbReference type="EMBL" id="TPX50038.1"/>
    </source>
</evidence>
<dbReference type="OrthoDB" id="676979at2759"/>
<reference evidence="3 4" key="1">
    <citation type="journal article" date="2019" name="Sci. Rep.">
        <title>Comparative genomics of chytrid fungi reveal insights into the obligate biotrophic and pathogenic lifestyle of Synchytrium endobioticum.</title>
        <authorList>
            <person name="van de Vossenberg B.T.L.H."/>
            <person name="Warris S."/>
            <person name="Nguyen H.D.T."/>
            <person name="van Gent-Pelzer M.P.E."/>
            <person name="Joly D.L."/>
            <person name="van de Geest H.C."/>
            <person name="Bonants P.J.M."/>
            <person name="Smith D.S."/>
            <person name="Levesque C.A."/>
            <person name="van der Lee T.A.J."/>
        </authorList>
    </citation>
    <scope>NUCLEOTIDE SEQUENCE [LARGE SCALE GENOMIC DNA]</scope>
    <source>
        <strain evidence="3 4">CBS 675.73</strain>
    </source>
</reference>
<dbReference type="Proteomes" id="UP000320333">
    <property type="component" value="Unassembled WGS sequence"/>
</dbReference>
<dbReference type="Gene3D" id="3.80.10.10">
    <property type="entry name" value="Ribonuclease Inhibitor"/>
    <property type="match status" value="1"/>
</dbReference>
<gene>
    <name evidence="3" type="ORF">CcCBS67573_g10117</name>
</gene>
<dbReference type="STRING" id="246404.A0A507DGM0"/>
<evidence type="ECO:0000313" key="4">
    <source>
        <dbReference type="Proteomes" id="UP000320333"/>
    </source>
</evidence>